<accession>A0AAN9M8Z9</accession>
<dbReference type="AlphaFoldDB" id="A0AAN9M8Z9"/>
<keyword evidence="2" id="KW-1185">Reference proteome</keyword>
<name>A0AAN9M8Z9_CANGL</name>
<dbReference type="Proteomes" id="UP001367508">
    <property type="component" value="Unassembled WGS sequence"/>
</dbReference>
<comment type="caution">
    <text evidence="1">The sequence shown here is derived from an EMBL/GenBank/DDBJ whole genome shotgun (WGS) entry which is preliminary data.</text>
</comment>
<proteinExistence type="predicted"/>
<dbReference type="EMBL" id="JAYMYQ010000002">
    <property type="protein sequence ID" value="KAK7350056.1"/>
    <property type="molecule type" value="Genomic_DNA"/>
</dbReference>
<reference evidence="1 2" key="1">
    <citation type="submission" date="2024-01" db="EMBL/GenBank/DDBJ databases">
        <title>The genomes of 5 underutilized Papilionoideae crops provide insights into root nodulation and disease resistanc.</title>
        <authorList>
            <person name="Jiang F."/>
        </authorList>
    </citation>
    <scope>NUCLEOTIDE SEQUENCE [LARGE SCALE GENOMIC DNA]</scope>
    <source>
        <strain evidence="1">LVBAO_FW01</strain>
        <tissue evidence="1">Leaves</tissue>
    </source>
</reference>
<sequence length="165" mass="18046">MQDSKAGPLWLRGQYAYHYTVSPVDVIMSFSRFNIIPHVHTPIVSIALTAPLSPLASNFASSWGLHKVASRGLLILVERGNRTPQLGCSVGTSIHSLIHPDLSTGLFECRGKVMQLMQNVATGSSFPETKILPSSKVRINLSEVHSFPPRGSLPWTFEGNTVVPR</sequence>
<evidence type="ECO:0000313" key="2">
    <source>
        <dbReference type="Proteomes" id="UP001367508"/>
    </source>
</evidence>
<organism evidence="1 2">
    <name type="scientific">Canavalia gladiata</name>
    <name type="common">Sword bean</name>
    <name type="synonym">Dolichos gladiatus</name>
    <dbReference type="NCBI Taxonomy" id="3824"/>
    <lineage>
        <taxon>Eukaryota</taxon>
        <taxon>Viridiplantae</taxon>
        <taxon>Streptophyta</taxon>
        <taxon>Embryophyta</taxon>
        <taxon>Tracheophyta</taxon>
        <taxon>Spermatophyta</taxon>
        <taxon>Magnoliopsida</taxon>
        <taxon>eudicotyledons</taxon>
        <taxon>Gunneridae</taxon>
        <taxon>Pentapetalae</taxon>
        <taxon>rosids</taxon>
        <taxon>fabids</taxon>
        <taxon>Fabales</taxon>
        <taxon>Fabaceae</taxon>
        <taxon>Papilionoideae</taxon>
        <taxon>50 kb inversion clade</taxon>
        <taxon>NPAAA clade</taxon>
        <taxon>indigoferoid/millettioid clade</taxon>
        <taxon>Phaseoleae</taxon>
        <taxon>Canavalia</taxon>
    </lineage>
</organism>
<protein>
    <submittedName>
        <fullName evidence="1">Uncharacterized protein</fullName>
    </submittedName>
</protein>
<gene>
    <name evidence="1" type="ORF">VNO77_08123</name>
</gene>
<evidence type="ECO:0000313" key="1">
    <source>
        <dbReference type="EMBL" id="KAK7350056.1"/>
    </source>
</evidence>